<dbReference type="CDD" id="cd23659">
    <property type="entry name" value="USP_At3g01520-like"/>
    <property type="match status" value="1"/>
</dbReference>
<dbReference type="SUPFAM" id="SSF52402">
    <property type="entry name" value="Adenine nucleotide alpha hydrolases-like"/>
    <property type="match status" value="1"/>
</dbReference>
<keyword evidence="3" id="KW-0378">Hydrolase</keyword>
<dbReference type="EMBL" id="MNCJ02000330">
    <property type="protein sequence ID" value="KAF5764017.1"/>
    <property type="molecule type" value="Genomic_DNA"/>
</dbReference>
<dbReference type="InParanoid" id="A0A251S943"/>
<name>A0A251S943_HELAN</name>
<dbReference type="Gene3D" id="3.40.50.620">
    <property type="entry name" value="HUPs"/>
    <property type="match status" value="1"/>
</dbReference>
<proteinExistence type="predicted"/>
<reference evidence="3" key="2">
    <citation type="submission" date="2017-02" db="EMBL/GenBank/DDBJ databases">
        <title>Sunflower complete genome.</title>
        <authorList>
            <person name="Langlade N."/>
            <person name="Munos S."/>
        </authorList>
    </citation>
    <scope>NUCLEOTIDE SEQUENCE [LARGE SCALE GENOMIC DNA]</scope>
    <source>
        <tissue evidence="3">Leaves</tissue>
    </source>
</reference>
<reference evidence="2 4" key="1">
    <citation type="journal article" date="2017" name="Nature">
        <title>The sunflower genome provides insights into oil metabolism, flowering and Asterid evolution.</title>
        <authorList>
            <person name="Badouin H."/>
            <person name="Gouzy J."/>
            <person name="Grassa C.J."/>
            <person name="Murat F."/>
            <person name="Staton S.E."/>
            <person name="Cottret L."/>
            <person name="Lelandais-Briere C."/>
            <person name="Owens G.L."/>
            <person name="Carrere S."/>
            <person name="Mayjonade B."/>
            <person name="Legrand L."/>
            <person name="Gill N."/>
            <person name="Kane N.C."/>
            <person name="Bowers J.E."/>
            <person name="Hubner S."/>
            <person name="Bellec A."/>
            <person name="Berard A."/>
            <person name="Berges H."/>
            <person name="Blanchet N."/>
            <person name="Boniface M.C."/>
            <person name="Brunel D."/>
            <person name="Catrice O."/>
            <person name="Chaidir N."/>
            <person name="Claudel C."/>
            <person name="Donnadieu C."/>
            <person name="Faraut T."/>
            <person name="Fievet G."/>
            <person name="Helmstetter N."/>
            <person name="King M."/>
            <person name="Knapp S.J."/>
            <person name="Lai Z."/>
            <person name="Le Paslier M.C."/>
            <person name="Lippi Y."/>
            <person name="Lorenzon L."/>
            <person name="Mandel J.R."/>
            <person name="Marage G."/>
            <person name="Marchand G."/>
            <person name="Marquand E."/>
            <person name="Bret-Mestries E."/>
            <person name="Morien E."/>
            <person name="Nambeesan S."/>
            <person name="Nguyen T."/>
            <person name="Pegot-Espagnet P."/>
            <person name="Pouilly N."/>
            <person name="Raftis F."/>
            <person name="Sallet E."/>
            <person name="Schiex T."/>
            <person name="Thomas J."/>
            <person name="Vandecasteele C."/>
            <person name="Vares D."/>
            <person name="Vear F."/>
            <person name="Vautrin S."/>
            <person name="Crespi M."/>
            <person name="Mangin B."/>
            <person name="Burke J.M."/>
            <person name="Salse J."/>
            <person name="Munos S."/>
            <person name="Vincourt P."/>
            <person name="Rieseberg L.H."/>
            <person name="Langlade N.B."/>
        </authorList>
    </citation>
    <scope>NUCLEOTIDE SEQUENCE [LARGE SCALE GENOMIC DNA]</scope>
    <source>
        <strain evidence="4">cv. SF193</strain>
        <tissue evidence="2">Leaves</tissue>
    </source>
</reference>
<dbReference type="InterPro" id="IPR014729">
    <property type="entry name" value="Rossmann-like_a/b/a_fold"/>
</dbReference>
<dbReference type="AlphaFoldDB" id="A0A251S943"/>
<dbReference type="InterPro" id="IPR006016">
    <property type="entry name" value="UspA"/>
</dbReference>
<feature type="domain" description="UspA" evidence="1">
    <location>
        <begin position="75"/>
        <end position="223"/>
    </location>
</feature>
<dbReference type="EMBL" id="CM007904">
    <property type="protein sequence ID" value="OTF95178.1"/>
    <property type="molecule type" value="Genomic_DNA"/>
</dbReference>
<gene>
    <name evidence="3" type="ORF">HannXRQ_Chr15g0480241</name>
    <name evidence="2" type="ORF">HanXRQr2_Chr15g0687141</name>
</gene>
<evidence type="ECO:0000313" key="2">
    <source>
        <dbReference type="EMBL" id="KAF5764017.1"/>
    </source>
</evidence>
<accession>A0A251S943</accession>
<evidence type="ECO:0000313" key="4">
    <source>
        <dbReference type="Proteomes" id="UP000215914"/>
    </source>
</evidence>
<dbReference type="STRING" id="4232.A0A251S943"/>
<protein>
    <submittedName>
        <fullName evidence="3">Putative adenine nucleotide alpha hydrolases-like superfamily protein</fullName>
    </submittedName>
    <submittedName>
        <fullName evidence="2">Universal stress protein A</fullName>
    </submittedName>
</protein>
<keyword evidence="4" id="KW-1185">Reference proteome</keyword>
<reference evidence="2" key="3">
    <citation type="submission" date="2020-06" db="EMBL/GenBank/DDBJ databases">
        <title>Helianthus annuus Genome sequencing and assembly Release 2.</title>
        <authorList>
            <person name="Gouzy J."/>
            <person name="Langlade N."/>
            <person name="Munos S."/>
        </authorList>
    </citation>
    <scope>NUCLEOTIDE SEQUENCE</scope>
    <source>
        <tissue evidence="2">Leaves</tissue>
    </source>
</reference>
<dbReference type="Proteomes" id="UP000215914">
    <property type="component" value="Chromosome 15"/>
</dbReference>
<dbReference type="OMA" id="AEYCVQN"/>
<dbReference type="GO" id="GO:0016787">
    <property type="term" value="F:hydrolase activity"/>
    <property type="evidence" value="ECO:0007669"/>
    <property type="project" value="UniProtKB-KW"/>
</dbReference>
<dbReference type="PANTHER" id="PTHR47000">
    <property type="entry name" value="ADENINE NUCLEOTIDE ALPHA HYDROLASES-LIKE SUPERFAMILY PROTEIN"/>
    <property type="match status" value="1"/>
</dbReference>
<organism evidence="3 4">
    <name type="scientific">Helianthus annuus</name>
    <name type="common">Common sunflower</name>
    <dbReference type="NCBI Taxonomy" id="4232"/>
    <lineage>
        <taxon>Eukaryota</taxon>
        <taxon>Viridiplantae</taxon>
        <taxon>Streptophyta</taxon>
        <taxon>Embryophyta</taxon>
        <taxon>Tracheophyta</taxon>
        <taxon>Spermatophyta</taxon>
        <taxon>Magnoliopsida</taxon>
        <taxon>eudicotyledons</taxon>
        <taxon>Gunneridae</taxon>
        <taxon>Pentapetalae</taxon>
        <taxon>asterids</taxon>
        <taxon>campanulids</taxon>
        <taxon>Asterales</taxon>
        <taxon>Asteraceae</taxon>
        <taxon>Asteroideae</taxon>
        <taxon>Heliantheae alliance</taxon>
        <taxon>Heliantheae</taxon>
        <taxon>Helianthus</taxon>
    </lineage>
</organism>
<dbReference type="Gramene" id="mRNA:HanXRQr2_Chr15g0687141">
    <property type="protein sequence ID" value="mRNA:HanXRQr2_Chr15g0687141"/>
    <property type="gene ID" value="HanXRQr2_Chr15g0687141"/>
</dbReference>
<dbReference type="OrthoDB" id="1667873at2759"/>
<evidence type="ECO:0000259" key="1">
    <source>
        <dbReference type="Pfam" id="PF00582"/>
    </source>
</evidence>
<evidence type="ECO:0000313" key="3">
    <source>
        <dbReference type="EMBL" id="OTF95178.1"/>
    </source>
</evidence>
<dbReference type="FunCoup" id="A0A251S943">
    <property type="interactions" value="12"/>
</dbReference>
<dbReference type="Pfam" id="PF00582">
    <property type="entry name" value="Usp"/>
    <property type="match status" value="1"/>
</dbReference>
<dbReference type="PANTHER" id="PTHR47000:SF1">
    <property type="entry name" value="ADENINE NUCLEOTIDE ALPHA HYDROLASES-LIKE SUPERFAMILY PROTEIN"/>
    <property type="match status" value="1"/>
</dbReference>
<sequence length="246" mass="27328">MVRNGSKMPSFCLAKIRPHVRVRSPTIQLKECVDRPTKTDDQRSKASDGFANENETKSEGVVIAKVEPPVKVVARKVMIVVDSSVEAKNALQWALTHSVQSHDILVLLYVKKINSKQGVTGNELNKEKATKVPGFICSMKNMCKMKHPELQVEISMVEGKDKGTTIVEEAKKQEVTMLVLGQKKQPITWRLLLTWAGRSPSGHGGGVADYCVQNATCMAVAVRRKSKRVGGYLITTKRQKDFWLLA</sequence>